<dbReference type="PANTHER" id="PTHR16469">
    <property type="entry name" value="UBIQUITIN-ASSOCIATED AND SH3 DOMAIN-CONTAINING BA-RELATED"/>
    <property type="match status" value="1"/>
</dbReference>
<feature type="transmembrane region" description="Helical" evidence="2">
    <location>
        <begin position="183"/>
        <end position="205"/>
    </location>
</feature>
<feature type="compositionally biased region" description="Basic and acidic residues" evidence="1">
    <location>
        <begin position="877"/>
        <end position="894"/>
    </location>
</feature>
<keyword evidence="2" id="KW-0812">Transmembrane</keyword>
<evidence type="ECO:0000313" key="4">
    <source>
        <dbReference type="Proteomes" id="UP001642484"/>
    </source>
</evidence>
<dbReference type="PANTHER" id="PTHR16469:SF27">
    <property type="entry name" value="UBIQUITIN-ASSOCIATED AND SH3 DOMAIN-CONTAINING BA-RELATED"/>
    <property type="match status" value="1"/>
</dbReference>
<keyword evidence="2" id="KW-0472">Membrane</keyword>
<dbReference type="InterPro" id="IPR029033">
    <property type="entry name" value="His_PPase_superfam"/>
</dbReference>
<dbReference type="EMBL" id="CAXAMN010000792">
    <property type="protein sequence ID" value="CAK8990798.1"/>
    <property type="molecule type" value="Genomic_DNA"/>
</dbReference>
<dbReference type="InterPro" id="IPR013078">
    <property type="entry name" value="His_Pase_superF_clade-1"/>
</dbReference>
<feature type="transmembrane region" description="Helical" evidence="2">
    <location>
        <begin position="119"/>
        <end position="136"/>
    </location>
</feature>
<reference evidence="3 4" key="1">
    <citation type="submission" date="2024-02" db="EMBL/GenBank/DDBJ databases">
        <authorList>
            <person name="Chen Y."/>
            <person name="Shah S."/>
            <person name="Dougan E. K."/>
            <person name="Thang M."/>
            <person name="Chan C."/>
        </authorList>
    </citation>
    <scope>NUCLEOTIDE SEQUENCE [LARGE SCALE GENOMIC DNA]</scope>
</reference>
<feature type="region of interest" description="Disordered" evidence="1">
    <location>
        <begin position="624"/>
        <end position="683"/>
    </location>
</feature>
<feature type="transmembrane region" description="Helical" evidence="2">
    <location>
        <begin position="60"/>
        <end position="78"/>
    </location>
</feature>
<dbReference type="InterPro" id="IPR051710">
    <property type="entry name" value="Phosphatase_SH3-domain"/>
</dbReference>
<dbReference type="Pfam" id="PF00300">
    <property type="entry name" value="His_Phos_1"/>
    <property type="match status" value="1"/>
</dbReference>
<keyword evidence="2" id="KW-1133">Transmembrane helix</keyword>
<dbReference type="SUPFAM" id="SSF53254">
    <property type="entry name" value="Phosphoglycerate mutase-like"/>
    <property type="match status" value="1"/>
</dbReference>
<keyword evidence="4" id="KW-1185">Reference proteome</keyword>
<proteinExistence type="predicted"/>
<feature type="compositionally biased region" description="Low complexity" evidence="1">
    <location>
        <begin position="654"/>
        <end position="670"/>
    </location>
</feature>
<name>A0ABP0HM13_9DINO</name>
<feature type="region of interest" description="Disordered" evidence="1">
    <location>
        <begin position="870"/>
        <end position="894"/>
    </location>
</feature>
<organism evidence="3 4">
    <name type="scientific">Durusdinium trenchii</name>
    <dbReference type="NCBI Taxonomy" id="1381693"/>
    <lineage>
        <taxon>Eukaryota</taxon>
        <taxon>Sar</taxon>
        <taxon>Alveolata</taxon>
        <taxon>Dinophyceae</taxon>
        <taxon>Suessiales</taxon>
        <taxon>Symbiodiniaceae</taxon>
        <taxon>Durusdinium</taxon>
    </lineage>
</organism>
<dbReference type="CDD" id="cd07067">
    <property type="entry name" value="HP_PGM_like"/>
    <property type="match status" value="1"/>
</dbReference>
<evidence type="ECO:0000256" key="1">
    <source>
        <dbReference type="SAM" id="MobiDB-lite"/>
    </source>
</evidence>
<feature type="transmembrane region" description="Helical" evidence="2">
    <location>
        <begin position="148"/>
        <end position="171"/>
    </location>
</feature>
<gene>
    <name evidence="3" type="ORF">CCMP2556_LOCUS2200</name>
</gene>
<accession>A0ABP0HM13</accession>
<dbReference type="Proteomes" id="UP001642484">
    <property type="component" value="Unassembled WGS sequence"/>
</dbReference>
<sequence length="1148" mass="127079">MASELAADSWLDVGRTERPPLRTWLSTTAWQARAWWKETTDVVILNSPWLRRTTGRSFRCGWILVIVLARVYIWYANWHPPQEIANKLLILPNSVCFAGSVVCLAASLWLSINSSRESLGGMLSFALGTWWSFVLLDDYIEIGREHVLSFSLVVLCHCNIHPVVLVLLLLSSCDYVHALQASAFVLVTEVNAIAFSFFIITAFTIDFTRRVHAVTSGVLFGETAEPLQSPVAGRSARSWCWLPCLGNWLAWVCWQILKRQHEGTSYAPSIYRNRLPICTVLGPVVALAFLLLAMTQKATSWWADLGLAACCTWPPCLLLLDMSLVHKTVWTPPIFPAAIQYEQTLGGMATSQSMMAIQTLIQAGCRPEEGLRLSWDNASSARLAGDQVQLELPTCAPTCRSPTLTRLARPSESSGPAVVLGVLRHGERADESSSFNEWGCSADAASYPHDCPLTSRGCWQIQQLAQEFAQLEIKVVISSPFLRCVQTALIVAEECQAEAVLLDEELGEVFGPAVFESEVPWPPRDWTVLLKTLEAMGCRCDRLKLGRILGRRPQWPETIQAARVRYAKRFLDYMRRCRHTRRNCILVSHGHMLPVCVSILPELQDRKVASVEYGAALVATWQASKTSTSKTSKTKEETKTWLRSRSFDGVTPRGPGLAQAEGPAPEGATEPPSPPRRGRSATRWAEGAEVQDELEEKNELLLSLNYTWSVWWQGLRFMKDDSLSGGGVQQLHAKRKHLGQSWQDVLRLLGSLPSLAEFPFSAARSVASERSSGSEVSFASRAHTASSLAAFREPSQLAQLPEAEAYVYVPLPPRSRAASSGSDGSPLSSGLKLKANSLAARRKFSKENQGATGDPGGFDLEVGKQVEHTTEPGVPTHAHDAHGGEFLQEDERRRRDGRVQDLVGEEYFPEDVDAWRCPFFQVRSANSIDSVLFPEGTFILHPRPVPTAGVRGDGLYHLELLFVGTTFGRPRHGLARWFEPVAWVVRTANVAGGRCLMRFTLFDWQGLRDRPEPNPFESGEARRKECFRLVDHQRPLGYGLREYDHTVQRRWGRFAHVPLVLASLPGPCRCGAERCSHEAVPARAVAQLSAKLHPAPVLELDSAASLRLALMALASEAQRLDAISKLAPVRVAKGARIEASLHLGVAGD</sequence>
<comment type="caution">
    <text evidence="3">The sequence shown here is derived from an EMBL/GenBank/DDBJ whole genome shotgun (WGS) entry which is preliminary data.</text>
</comment>
<evidence type="ECO:0000313" key="3">
    <source>
        <dbReference type="EMBL" id="CAK8990798.1"/>
    </source>
</evidence>
<feature type="transmembrane region" description="Helical" evidence="2">
    <location>
        <begin position="90"/>
        <end position="112"/>
    </location>
</feature>
<dbReference type="Gene3D" id="3.40.50.1240">
    <property type="entry name" value="Phosphoglycerate mutase-like"/>
    <property type="match status" value="1"/>
</dbReference>
<evidence type="ECO:0000256" key="2">
    <source>
        <dbReference type="SAM" id="Phobius"/>
    </source>
</evidence>
<protein>
    <submittedName>
        <fullName evidence="3">Uncharacterized protein</fullName>
    </submittedName>
</protein>